<feature type="non-terminal residue" evidence="1">
    <location>
        <position position="1"/>
    </location>
</feature>
<dbReference type="Proteomes" id="UP001186974">
    <property type="component" value="Unassembled WGS sequence"/>
</dbReference>
<sequence length="181" mass="20483">VITRWYRAPEVFYQAPVYGGSVDVWSMGMVFAEVILRRPFVFADTDVEMVHTISQAIGTPTEDNWPGVSSLPAYIPVARESVVPLRQKDYWMSHFNIAGSPGVDLLMWMLTLDPRKRATAKQMLQHEWFTTAPRPTAKENLPKKAGGEKKVGEDLKRRAGEMEEGRADKVARKIDFGAMKK</sequence>
<protein>
    <submittedName>
        <fullName evidence="1">Uncharacterized protein</fullName>
    </submittedName>
</protein>
<name>A0ACC3DFY8_9PEZI</name>
<gene>
    <name evidence="1" type="ORF">LTS18_000365</name>
</gene>
<comment type="caution">
    <text evidence="1">The sequence shown here is derived from an EMBL/GenBank/DDBJ whole genome shotgun (WGS) entry which is preliminary data.</text>
</comment>
<organism evidence="1 2">
    <name type="scientific">Coniosporium uncinatum</name>
    <dbReference type="NCBI Taxonomy" id="93489"/>
    <lineage>
        <taxon>Eukaryota</taxon>
        <taxon>Fungi</taxon>
        <taxon>Dikarya</taxon>
        <taxon>Ascomycota</taxon>
        <taxon>Pezizomycotina</taxon>
        <taxon>Dothideomycetes</taxon>
        <taxon>Dothideomycetes incertae sedis</taxon>
        <taxon>Coniosporium</taxon>
    </lineage>
</organism>
<evidence type="ECO:0000313" key="1">
    <source>
        <dbReference type="EMBL" id="KAK3069313.1"/>
    </source>
</evidence>
<keyword evidence="2" id="KW-1185">Reference proteome</keyword>
<proteinExistence type="predicted"/>
<reference evidence="1" key="1">
    <citation type="submission" date="2024-09" db="EMBL/GenBank/DDBJ databases">
        <title>Black Yeasts Isolated from many extreme environments.</title>
        <authorList>
            <person name="Coleine C."/>
            <person name="Stajich J.E."/>
            <person name="Selbmann L."/>
        </authorList>
    </citation>
    <scope>NUCLEOTIDE SEQUENCE</scope>
    <source>
        <strain evidence="1">CCFEE 5737</strain>
    </source>
</reference>
<evidence type="ECO:0000313" key="2">
    <source>
        <dbReference type="Proteomes" id="UP001186974"/>
    </source>
</evidence>
<dbReference type="EMBL" id="JAWDJW010005129">
    <property type="protein sequence ID" value="KAK3069313.1"/>
    <property type="molecule type" value="Genomic_DNA"/>
</dbReference>
<accession>A0ACC3DFY8</accession>